<dbReference type="GO" id="GO:0005634">
    <property type="term" value="C:nucleus"/>
    <property type="evidence" value="ECO:0007669"/>
    <property type="project" value="UniProtKB-SubCell"/>
</dbReference>
<dbReference type="GO" id="GO:0005737">
    <property type="term" value="C:cytoplasm"/>
    <property type="evidence" value="ECO:0007669"/>
    <property type="project" value="UniProtKB-SubCell"/>
</dbReference>
<comment type="function">
    <text evidence="15">S-adenosyl-L-methionine-dependent guanine N(1)-methyltransferase that catalyzes the formation of N(1)-methylguanine at position 9 (m1G9) in cytoplasmic tRNA.</text>
</comment>
<feature type="compositionally biased region" description="Basic and acidic residues" evidence="16">
    <location>
        <begin position="86"/>
        <end position="99"/>
    </location>
</feature>
<evidence type="ECO:0000256" key="13">
    <source>
        <dbReference type="ARBA" id="ARBA00032166"/>
    </source>
</evidence>
<evidence type="ECO:0000259" key="17">
    <source>
        <dbReference type="PROSITE" id="PS51675"/>
    </source>
</evidence>
<feature type="compositionally biased region" description="Basic and acidic residues" evidence="16">
    <location>
        <begin position="63"/>
        <end position="74"/>
    </location>
</feature>
<dbReference type="InterPro" id="IPR028564">
    <property type="entry name" value="MT_TRM10-typ"/>
</dbReference>
<comment type="subcellular location">
    <subcellularLocation>
        <location evidence="2">Cytoplasm</location>
    </subcellularLocation>
    <subcellularLocation>
        <location evidence="1">Nucleus</location>
    </subcellularLocation>
</comment>
<evidence type="ECO:0000256" key="4">
    <source>
        <dbReference type="ARBA" id="ARBA00012797"/>
    </source>
</evidence>
<name>A0A5N7BX40_PETAA</name>
<dbReference type="InterPro" id="IPR038459">
    <property type="entry name" value="MT_TRM10-typ_sf"/>
</dbReference>
<evidence type="ECO:0000313" key="18">
    <source>
        <dbReference type="EMBL" id="KAE8386405.1"/>
    </source>
</evidence>
<dbReference type="AlphaFoldDB" id="A0A5N7BX40"/>
<organism evidence="18">
    <name type="scientific">Petromyces alliaceus</name>
    <name type="common">Aspergillus alliaceus</name>
    <dbReference type="NCBI Taxonomy" id="209559"/>
    <lineage>
        <taxon>Eukaryota</taxon>
        <taxon>Fungi</taxon>
        <taxon>Dikarya</taxon>
        <taxon>Ascomycota</taxon>
        <taxon>Pezizomycotina</taxon>
        <taxon>Eurotiomycetes</taxon>
        <taxon>Eurotiomycetidae</taxon>
        <taxon>Eurotiales</taxon>
        <taxon>Aspergillaceae</taxon>
        <taxon>Aspergillus</taxon>
        <taxon>Aspergillus subgen. Circumdati</taxon>
    </lineage>
</organism>
<comment type="catalytic activity">
    <reaction evidence="14">
        <text>guanosine(9) in tRNA + S-adenosyl-L-methionine = N(1)-methylguanosine(9) in tRNA + S-adenosyl-L-homocysteine + H(+)</text>
        <dbReference type="Rhea" id="RHEA:43156"/>
        <dbReference type="Rhea" id="RHEA-COMP:10367"/>
        <dbReference type="Rhea" id="RHEA-COMP:10368"/>
        <dbReference type="ChEBI" id="CHEBI:15378"/>
        <dbReference type="ChEBI" id="CHEBI:57856"/>
        <dbReference type="ChEBI" id="CHEBI:59789"/>
        <dbReference type="ChEBI" id="CHEBI:73542"/>
        <dbReference type="ChEBI" id="CHEBI:74269"/>
        <dbReference type="EC" id="2.1.1.221"/>
    </reaction>
</comment>
<evidence type="ECO:0000256" key="5">
    <source>
        <dbReference type="ARBA" id="ARBA00020451"/>
    </source>
</evidence>
<dbReference type="GO" id="GO:0002939">
    <property type="term" value="P:tRNA N1-guanine methylation"/>
    <property type="evidence" value="ECO:0007669"/>
    <property type="project" value="TreeGrafter"/>
</dbReference>
<reference evidence="18" key="1">
    <citation type="submission" date="2019-04" db="EMBL/GenBank/DDBJ databases">
        <title>Friends and foes A comparative genomics studyof 23 Aspergillus species from section Flavi.</title>
        <authorList>
            <consortium name="DOE Joint Genome Institute"/>
            <person name="Kjaerbolling I."/>
            <person name="Vesth T."/>
            <person name="Frisvad J.C."/>
            <person name="Nybo J.L."/>
            <person name="Theobald S."/>
            <person name="Kildgaard S."/>
            <person name="Isbrandt T."/>
            <person name="Kuo A."/>
            <person name="Sato A."/>
            <person name="Lyhne E.K."/>
            <person name="Kogle M.E."/>
            <person name="Wiebenga A."/>
            <person name="Kun R.S."/>
            <person name="Lubbers R.J."/>
            <person name="Makela M.R."/>
            <person name="Barry K."/>
            <person name="Chovatia M."/>
            <person name="Clum A."/>
            <person name="Daum C."/>
            <person name="Haridas S."/>
            <person name="He G."/>
            <person name="LaButti K."/>
            <person name="Lipzen A."/>
            <person name="Mondo S."/>
            <person name="Riley R."/>
            <person name="Salamov A."/>
            <person name="Simmons B.A."/>
            <person name="Magnuson J.K."/>
            <person name="Henrissat B."/>
            <person name="Mortensen U.H."/>
            <person name="Larsen T.O."/>
            <person name="Devries R.P."/>
            <person name="Grigoriev I.V."/>
            <person name="Machida M."/>
            <person name="Baker S.E."/>
            <person name="Andersen M.R."/>
        </authorList>
    </citation>
    <scope>NUCLEOTIDE SEQUENCE [LARGE SCALE GENOMIC DNA]</scope>
    <source>
        <strain evidence="18">IBT 14317</strain>
    </source>
</reference>
<evidence type="ECO:0000256" key="9">
    <source>
        <dbReference type="ARBA" id="ARBA00022691"/>
    </source>
</evidence>
<keyword evidence="11" id="KW-0539">Nucleus</keyword>
<protein>
    <recommendedName>
        <fullName evidence="5">tRNA (guanine(9)-N1)-methyltransferase</fullName>
        <ecNumber evidence="4">2.1.1.221</ecNumber>
    </recommendedName>
    <alternativeName>
        <fullName evidence="13">tRNA methyltransferase 10</fullName>
    </alternativeName>
    <alternativeName>
        <fullName evidence="12">tRNA(m1G9)-methyltransferase</fullName>
    </alternativeName>
</protein>
<dbReference type="EMBL" id="ML735312">
    <property type="protein sequence ID" value="KAE8386405.1"/>
    <property type="molecule type" value="Genomic_DNA"/>
</dbReference>
<comment type="subunit">
    <text evidence="3">Monomer.</text>
</comment>
<feature type="domain" description="SAM-dependent MTase TRM10-type" evidence="17">
    <location>
        <begin position="136"/>
        <end position="355"/>
    </location>
</feature>
<dbReference type="GO" id="GO:0052905">
    <property type="term" value="F:tRNA (guanosine(9)-N1)-methyltransferase activity"/>
    <property type="evidence" value="ECO:0007669"/>
    <property type="project" value="UniProtKB-EC"/>
</dbReference>
<dbReference type="FunFam" id="3.40.1280.30:FF:000004">
    <property type="entry name" value="tRNA (guanine(9)-N1)-methyltransferase"/>
    <property type="match status" value="1"/>
</dbReference>
<keyword evidence="6" id="KW-0963">Cytoplasm</keyword>
<keyword evidence="10" id="KW-0819">tRNA processing</keyword>
<evidence type="ECO:0000256" key="12">
    <source>
        <dbReference type="ARBA" id="ARBA00031792"/>
    </source>
</evidence>
<dbReference type="Gene3D" id="3.40.1280.30">
    <property type="match status" value="1"/>
</dbReference>
<dbReference type="OrthoDB" id="278300at2759"/>
<keyword evidence="7 18" id="KW-0489">Methyltransferase</keyword>
<feature type="region of interest" description="Disordered" evidence="16">
    <location>
        <begin position="1"/>
        <end position="99"/>
    </location>
</feature>
<evidence type="ECO:0000256" key="16">
    <source>
        <dbReference type="SAM" id="MobiDB-lite"/>
    </source>
</evidence>
<feature type="compositionally biased region" description="Basic and acidic residues" evidence="16">
    <location>
        <begin position="34"/>
        <end position="47"/>
    </location>
</feature>
<feature type="region of interest" description="Disordered" evidence="16">
    <location>
        <begin position="353"/>
        <end position="397"/>
    </location>
</feature>
<dbReference type="InterPro" id="IPR007356">
    <property type="entry name" value="tRNA_m1G_MeTrfase_euk"/>
</dbReference>
<evidence type="ECO:0000256" key="15">
    <source>
        <dbReference type="ARBA" id="ARBA00056529"/>
    </source>
</evidence>
<dbReference type="PANTHER" id="PTHR13563">
    <property type="entry name" value="TRNA (GUANINE-9-) METHYLTRANSFERASE"/>
    <property type="match status" value="1"/>
</dbReference>
<evidence type="ECO:0000256" key="2">
    <source>
        <dbReference type="ARBA" id="ARBA00004496"/>
    </source>
</evidence>
<evidence type="ECO:0000256" key="3">
    <source>
        <dbReference type="ARBA" id="ARBA00011245"/>
    </source>
</evidence>
<evidence type="ECO:0000256" key="8">
    <source>
        <dbReference type="ARBA" id="ARBA00022679"/>
    </source>
</evidence>
<feature type="compositionally biased region" description="Acidic residues" evidence="16">
    <location>
        <begin position="371"/>
        <end position="382"/>
    </location>
</feature>
<keyword evidence="9" id="KW-0949">S-adenosyl-L-methionine</keyword>
<evidence type="ECO:0000256" key="7">
    <source>
        <dbReference type="ARBA" id="ARBA00022603"/>
    </source>
</evidence>
<evidence type="ECO:0000256" key="1">
    <source>
        <dbReference type="ARBA" id="ARBA00004123"/>
    </source>
</evidence>
<proteinExistence type="predicted"/>
<feature type="compositionally biased region" description="Basic and acidic residues" evidence="16">
    <location>
        <begin position="1"/>
        <end position="23"/>
    </location>
</feature>
<gene>
    <name evidence="18" type="ORF">BDV23DRAFT_163300</name>
</gene>
<dbReference type="PROSITE" id="PS51675">
    <property type="entry name" value="SAM_MT_TRM10"/>
    <property type="match status" value="1"/>
</dbReference>
<dbReference type="CDD" id="cd18089">
    <property type="entry name" value="SPOUT_Trm10-like"/>
    <property type="match status" value="1"/>
</dbReference>
<keyword evidence="8 18" id="KW-0808">Transferase</keyword>
<evidence type="ECO:0000256" key="14">
    <source>
        <dbReference type="ARBA" id="ARBA00048434"/>
    </source>
</evidence>
<evidence type="ECO:0000256" key="6">
    <source>
        <dbReference type="ARBA" id="ARBA00022490"/>
    </source>
</evidence>
<dbReference type="EC" id="2.1.1.221" evidence="4"/>
<dbReference type="Proteomes" id="UP000326877">
    <property type="component" value="Unassembled WGS sequence"/>
</dbReference>
<evidence type="ECO:0000256" key="11">
    <source>
        <dbReference type="ARBA" id="ARBA00023242"/>
    </source>
</evidence>
<sequence length="397" mass="44692">MEDEERPRKFPKLSNDEAQKDSEPTMTGAVGFVPHEDAAQSTTHDDVATTANGEEPKSTGTRQDGDESKDDAPKLSKNQLKKLRRRENWDAQREQRRILRKEKTVAKKQRRRELMDKAKKEGDKAAVEELRQTWATNRKKSKQSTLLPLTLIFDCGYDDLMLEKERISLSSQLTRSYSDNRGAPYRAHMVFSSFNKLLKERFDTTLAKTHHNWKGIRFMEEDFVHAADQAKEWMTQPKGGQLAGVLANKTDATPEDGEIVYLSSDSPNTLTELKPYSTYIIGGLVDKNRHKAICYKTAVEKGIKTAKLPIGEYIQMASRQVLATNHVAEIMIRWLELGDWGEAFMKVIPRRKGGTLRDSERGSQDLSQGGDAEEASSDEEPEPAVGEDATATSSANS</sequence>
<evidence type="ECO:0000256" key="10">
    <source>
        <dbReference type="ARBA" id="ARBA00022694"/>
    </source>
</evidence>
<accession>A0A5N7BX40</accession>
<dbReference type="PANTHER" id="PTHR13563:SF13">
    <property type="entry name" value="TRNA METHYLTRANSFERASE 10 HOMOLOG A"/>
    <property type="match status" value="1"/>
</dbReference>
<dbReference type="GO" id="GO:0000049">
    <property type="term" value="F:tRNA binding"/>
    <property type="evidence" value="ECO:0007669"/>
    <property type="project" value="TreeGrafter"/>
</dbReference>